<dbReference type="AlphaFoldDB" id="A0A1M4ZG95"/>
<accession>A0A1M4ZG95</accession>
<dbReference type="EMBL" id="FQUO01000005">
    <property type="protein sequence ID" value="SHF16995.1"/>
    <property type="molecule type" value="Genomic_DNA"/>
</dbReference>
<evidence type="ECO:0000313" key="3">
    <source>
        <dbReference type="Proteomes" id="UP000184368"/>
    </source>
</evidence>
<feature type="chain" id="PRO_5013019426" description="TerB family tellurite resistance protein" evidence="1">
    <location>
        <begin position="21"/>
        <end position="207"/>
    </location>
</feature>
<feature type="signal peptide" evidence="1">
    <location>
        <begin position="1"/>
        <end position="20"/>
    </location>
</feature>
<evidence type="ECO:0000313" key="2">
    <source>
        <dbReference type="EMBL" id="SHF16995.1"/>
    </source>
</evidence>
<evidence type="ECO:0000256" key="1">
    <source>
        <dbReference type="SAM" id="SignalP"/>
    </source>
</evidence>
<dbReference type="Proteomes" id="UP000184368">
    <property type="component" value="Unassembled WGS sequence"/>
</dbReference>
<reference evidence="2 3" key="1">
    <citation type="submission" date="2016-11" db="EMBL/GenBank/DDBJ databases">
        <authorList>
            <person name="Jaros S."/>
            <person name="Januszkiewicz K."/>
            <person name="Wedrychowicz H."/>
        </authorList>
    </citation>
    <scope>NUCLEOTIDE SEQUENCE [LARGE SCALE GENOMIC DNA]</scope>
    <source>
        <strain evidence="2 3">DSM 26897</strain>
    </source>
</reference>
<dbReference type="STRING" id="1302690.BUE76_21780"/>
<dbReference type="OrthoDB" id="826958at2"/>
<keyword evidence="3" id="KW-1185">Reference proteome</keyword>
<name>A0A1M4ZG95_9BACT</name>
<proteinExistence type="predicted"/>
<organism evidence="2 3">
    <name type="scientific">Cnuella takakiae</name>
    <dbReference type="NCBI Taxonomy" id="1302690"/>
    <lineage>
        <taxon>Bacteria</taxon>
        <taxon>Pseudomonadati</taxon>
        <taxon>Bacteroidota</taxon>
        <taxon>Chitinophagia</taxon>
        <taxon>Chitinophagales</taxon>
        <taxon>Chitinophagaceae</taxon>
        <taxon>Cnuella</taxon>
    </lineage>
</organism>
<protein>
    <recommendedName>
        <fullName evidence="4">TerB family tellurite resistance protein</fullName>
    </recommendedName>
</protein>
<sequence length="207" mass="23647">MWRMILGVLLLVMPVQKVFAQEQEAQQLLLNVEKLAQMKEILEQLKKGYEVVAKGYLAVQDISAGNYNLHKVFMDGLLEVSPAVRNYYKVTDIVRKQVDLVKSCKATLRQVRAGDLLLAGELDYQSKVMGNLMKGSLKQLEALALVLTTGALRMSDEERLKAVDRVWEETNMQLIFLRSFTAETKILLVQRHKEWQDNGAIRRLQGK</sequence>
<gene>
    <name evidence="2" type="ORF">SAMN05444008_105211</name>
</gene>
<evidence type="ECO:0008006" key="4">
    <source>
        <dbReference type="Google" id="ProtNLM"/>
    </source>
</evidence>
<keyword evidence="1" id="KW-0732">Signal</keyword>